<evidence type="ECO:0000256" key="5">
    <source>
        <dbReference type="ARBA" id="ARBA00022989"/>
    </source>
</evidence>
<dbReference type="CDD" id="cd17337">
    <property type="entry name" value="MFS_CsbX"/>
    <property type="match status" value="1"/>
</dbReference>
<dbReference type="SUPFAM" id="SSF103473">
    <property type="entry name" value="MFS general substrate transporter"/>
    <property type="match status" value="1"/>
</dbReference>
<feature type="transmembrane region" description="Helical" evidence="7">
    <location>
        <begin position="243"/>
        <end position="263"/>
    </location>
</feature>
<dbReference type="InterPro" id="IPR036259">
    <property type="entry name" value="MFS_trans_sf"/>
</dbReference>
<evidence type="ECO:0000256" key="3">
    <source>
        <dbReference type="ARBA" id="ARBA00022475"/>
    </source>
</evidence>
<comment type="caution">
    <text evidence="9">The sequence shown here is derived from an EMBL/GenBank/DDBJ whole genome shotgun (WGS) entry which is preliminary data.</text>
</comment>
<evidence type="ECO:0000256" key="4">
    <source>
        <dbReference type="ARBA" id="ARBA00022692"/>
    </source>
</evidence>
<reference evidence="9 10" key="1">
    <citation type="submission" date="2018-03" db="EMBL/GenBank/DDBJ databases">
        <title>Genomic Encyclopedia of Archaeal and Bacterial Type Strains, Phase II (KMG-II): from individual species to whole genera.</title>
        <authorList>
            <person name="Goeker M."/>
        </authorList>
    </citation>
    <scope>NUCLEOTIDE SEQUENCE [LARGE SCALE GENOMIC DNA]</scope>
    <source>
        <strain evidence="9 10">DSM 19711</strain>
    </source>
</reference>
<feature type="transmembrane region" description="Helical" evidence="7">
    <location>
        <begin position="21"/>
        <end position="43"/>
    </location>
</feature>
<feature type="domain" description="Major facilitator superfamily (MFS) profile" evidence="8">
    <location>
        <begin position="26"/>
        <end position="422"/>
    </location>
</feature>
<evidence type="ECO:0000256" key="1">
    <source>
        <dbReference type="ARBA" id="ARBA00004651"/>
    </source>
</evidence>
<dbReference type="GO" id="GO:0005886">
    <property type="term" value="C:plasma membrane"/>
    <property type="evidence" value="ECO:0007669"/>
    <property type="project" value="UniProtKB-SubCell"/>
</dbReference>
<keyword evidence="10" id="KW-1185">Reference proteome</keyword>
<dbReference type="Gene3D" id="1.20.1250.20">
    <property type="entry name" value="MFS general substrate transporter like domains"/>
    <property type="match status" value="2"/>
</dbReference>
<dbReference type="GO" id="GO:0022857">
    <property type="term" value="F:transmembrane transporter activity"/>
    <property type="evidence" value="ECO:0007669"/>
    <property type="project" value="InterPro"/>
</dbReference>
<feature type="transmembrane region" description="Helical" evidence="7">
    <location>
        <begin position="157"/>
        <end position="176"/>
    </location>
</feature>
<feature type="transmembrane region" description="Helical" evidence="7">
    <location>
        <begin position="398"/>
        <end position="417"/>
    </location>
</feature>
<dbReference type="Proteomes" id="UP000238083">
    <property type="component" value="Unassembled WGS sequence"/>
</dbReference>
<evidence type="ECO:0000256" key="6">
    <source>
        <dbReference type="ARBA" id="ARBA00023136"/>
    </source>
</evidence>
<dbReference type="Pfam" id="PF07690">
    <property type="entry name" value="MFS_1"/>
    <property type="match status" value="1"/>
</dbReference>
<dbReference type="InterPro" id="IPR004748">
    <property type="entry name" value="Polyol_permease-like"/>
</dbReference>
<evidence type="ECO:0000256" key="2">
    <source>
        <dbReference type="ARBA" id="ARBA00022448"/>
    </source>
</evidence>
<dbReference type="PROSITE" id="PS50850">
    <property type="entry name" value="MFS"/>
    <property type="match status" value="1"/>
</dbReference>
<evidence type="ECO:0000313" key="10">
    <source>
        <dbReference type="Proteomes" id="UP000238083"/>
    </source>
</evidence>
<protein>
    <submittedName>
        <fullName evidence="9">Polyol permease family</fullName>
    </submittedName>
</protein>
<evidence type="ECO:0000313" key="9">
    <source>
        <dbReference type="EMBL" id="PRY05678.1"/>
    </source>
</evidence>
<dbReference type="PANTHER" id="PTHR23517">
    <property type="entry name" value="RESISTANCE PROTEIN MDTM, PUTATIVE-RELATED-RELATED"/>
    <property type="match status" value="1"/>
</dbReference>
<dbReference type="EMBL" id="PVZF01000038">
    <property type="protein sequence ID" value="PRY05678.1"/>
    <property type="molecule type" value="Genomic_DNA"/>
</dbReference>
<feature type="transmembrane region" description="Helical" evidence="7">
    <location>
        <begin position="275"/>
        <end position="293"/>
    </location>
</feature>
<keyword evidence="5 7" id="KW-1133">Transmembrane helix</keyword>
<feature type="transmembrane region" description="Helical" evidence="7">
    <location>
        <begin position="63"/>
        <end position="81"/>
    </location>
</feature>
<sequence>MSTTADLEPPSSARQRLANRLGLPAPLILGYLGLLLFMIGDGVESAFIVPFFSDNGAGSDIRASYIVTIYGVAVMLAAWLSGALSELWGPRRVMIAGLIIWLVFDVLLLAVAVPQENYPLMMLFYGLRGFGYPLFAYSFLVWVTAVAAPARLGSAVGWYYFAFTGGMPTLGALVASGSNPILGHYGTLWLSVAILMTGGLIALLGVRERTGFTRMAPAGVKPVQSLLSSASLAWTNPRIGLGAVARMINTIPMFGLLVFMPRVFSDEIGFGESRWLLLVSVMFGSTIIFNLLSGIISDRVGWRETVFWLGCIWGSISVALLYFVPIHMGVDYYWLALVVAVLYGASLSGWVPISALVPSMAPQYKGGAMALLNLGAGASAFVGPALVSLLLAPLGATGVVLIFSALYLIGGVIVWNLRLPKGREAGQAAEVEGSARVHSVAE</sequence>
<dbReference type="RefSeq" id="WP_106215724.1">
    <property type="nucleotide sequence ID" value="NZ_PVZF01000038.1"/>
</dbReference>
<name>A0A2T0QMF8_9ACTN</name>
<feature type="transmembrane region" description="Helical" evidence="7">
    <location>
        <begin position="369"/>
        <end position="392"/>
    </location>
</feature>
<feature type="transmembrane region" description="Helical" evidence="7">
    <location>
        <begin position="305"/>
        <end position="326"/>
    </location>
</feature>
<dbReference type="InterPro" id="IPR050171">
    <property type="entry name" value="MFS_Transporters"/>
</dbReference>
<keyword evidence="4 7" id="KW-0812">Transmembrane</keyword>
<dbReference type="NCBIfam" id="TIGR00897">
    <property type="entry name" value="2A0118"/>
    <property type="match status" value="1"/>
</dbReference>
<dbReference type="InterPro" id="IPR011701">
    <property type="entry name" value="MFS"/>
</dbReference>
<dbReference type="AlphaFoldDB" id="A0A2T0QMF8"/>
<proteinExistence type="predicted"/>
<feature type="transmembrane region" description="Helical" evidence="7">
    <location>
        <begin position="132"/>
        <end position="150"/>
    </location>
</feature>
<comment type="subcellular location">
    <subcellularLocation>
        <location evidence="1">Cell membrane</location>
        <topology evidence="1">Multi-pass membrane protein</topology>
    </subcellularLocation>
</comment>
<organism evidence="9 10">
    <name type="scientific">Kineococcus rhizosphaerae</name>
    <dbReference type="NCBI Taxonomy" id="559628"/>
    <lineage>
        <taxon>Bacteria</taxon>
        <taxon>Bacillati</taxon>
        <taxon>Actinomycetota</taxon>
        <taxon>Actinomycetes</taxon>
        <taxon>Kineosporiales</taxon>
        <taxon>Kineosporiaceae</taxon>
        <taxon>Kineococcus</taxon>
    </lineage>
</organism>
<keyword evidence="2" id="KW-0813">Transport</keyword>
<evidence type="ECO:0000256" key="7">
    <source>
        <dbReference type="SAM" id="Phobius"/>
    </source>
</evidence>
<keyword evidence="3" id="KW-1003">Cell membrane</keyword>
<feature type="transmembrane region" description="Helical" evidence="7">
    <location>
        <begin position="188"/>
        <end position="206"/>
    </location>
</feature>
<gene>
    <name evidence="9" type="ORF">CLV37_1381</name>
</gene>
<feature type="transmembrane region" description="Helical" evidence="7">
    <location>
        <begin position="332"/>
        <end position="357"/>
    </location>
</feature>
<feature type="transmembrane region" description="Helical" evidence="7">
    <location>
        <begin position="93"/>
        <end position="112"/>
    </location>
</feature>
<dbReference type="InterPro" id="IPR020846">
    <property type="entry name" value="MFS_dom"/>
</dbReference>
<dbReference type="OrthoDB" id="3522477at2"/>
<keyword evidence="6 7" id="KW-0472">Membrane</keyword>
<accession>A0A2T0QMF8</accession>
<evidence type="ECO:0000259" key="8">
    <source>
        <dbReference type="PROSITE" id="PS50850"/>
    </source>
</evidence>